<dbReference type="SMART" id="SM00173">
    <property type="entry name" value="RAS"/>
    <property type="match status" value="1"/>
</dbReference>
<dbReference type="SMART" id="SM00175">
    <property type="entry name" value="RAB"/>
    <property type="match status" value="1"/>
</dbReference>
<dbReference type="RefSeq" id="XP_066916648.1">
    <property type="nucleotide sequence ID" value="XM_067060547.1"/>
</dbReference>
<dbReference type="NCBIfam" id="TIGR00231">
    <property type="entry name" value="small_GTP"/>
    <property type="match status" value="1"/>
</dbReference>
<reference evidence="3" key="1">
    <citation type="submission" date="2021-01" db="UniProtKB">
        <authorList>
            <consortium name="EnsemblMetazoa"/>
        </authorList>
    </citation>
    <scope>IDENTIFICATION</scope>
</reference>
<dbReference type="InterPro" id="IPR027417">
    <property type="entry name" value="P-loop_NTPase"/>
</dbReference>
<dbReference type="SMART" id="SM00174">
    <property type="entry name" value="RHO"/>
    <property type="match status" value="1"/>
</dbReference>
<organism evidence="3 4">
    <name type="scientific">Clytia hemisphaerica</name>
    <dbReference type="NCBI Taxonomy" id="252671"/>
    <lineage>
        <taxon>Eukaryota</taxon>
        <taxon>Metazoa</taxon>
        <taxon>Cnidaria</taxon>
        <taxon>Hydrozoa</taxon>
        <taxon>Hydroidolina</taxon>
        <taxon>Leptothecata</taxon>
        <taxon>Obeliida</taxon>
        <taxon>Clytiidae</taxon>
        <taxon>Clytia</taxon>
    </lineage>
</organism>
<dbReference type="FunFam" id="3.40.50.300:FF:001447">
    <property type="entry name" value="Ras-related protein Rab-1B"/>
    <property type="match status" value="1"/>
</dbReference>
<dbReference type="Gene3D" id="3.40.50.300">
    <property type="entry name" value="P-loop containing nucleotide triphosphate hydrolases"/>
    <property type="match status" value="1"/>
</dbReference>
<dbReference type="PRINTS" id="PR00449">
    <property type="entry name" value="RASTRNSFRMNG"/>
</dbReference>
<evidence type="ECO:0000313" key="4">
    <source>
        <dbReference type="Proteomes" id="UP000594262"/>
    </source>
</evidence>
<keyword evidence="1" id="KW-0547">Nucleotide-binding</keyword>
<dbReference type="Proteomes" id="UP000594262">
    <property type="component" value="Unplaced"/>
</dbReference>
<dbReference type="SUPFAM" id="SSF52540">
    <property type="entry name" value="P-loop containing nucleoside triphosphate hydrolases"/>
    <property type="match status" value="1"/>
</dbReference>
<dbReference type="GO" id="GO:0005525">
    <property type="term" value="F:GTP binding"/>
    <property type="evidence" value="ECO:0007669"/>
    <property type="project" value="UniProtKB-KW"/>
</dbReference>
<dbReference type="PROSITE" id="PS51421">
    <property type="entry name" value="RAS"/>
    <property type="match status" value="1"/>
</dbReference>
<accession>A0A7M5X810</accession>
<dbReference type="Pfam" id="PF00071">
    <property type="entry name" value="Ras"/>
    <property type="match status" value="1"/>
</dbReference>
<dbReference type="GO" id="GO:0007165">
    <property type="term" value="P:signal transduction"/>
    <property type="evidence" value="ECO:0007669"/>
    <property type="project" value="InterPro"/>
</dbReference>
<dbReference type="AlphaFoldDB" id="A0A7M5X810"/>
<dbReference type="GeneID" id="136803821"/>
<keyword evidence="2" id="KW-0342">GTP-binding</keyword>
<dbReference type="GO" id="GO:0016020">
    <property type="term" value="C:membrane"/>
    <property type="evidence" value="ECO:0007669"/>
    <property type="project" value="InterPro"/>
</dbReference>
<dbReference type="PANTHER" id="PTHR24070">
    <property type="entry name" value="RAS, DI-RAS, AND RHEB FAMILY MEMBERS OF SMALL GTPASE SUPERFAMILY"/>
    <property type="match status" value="1"/>
</dbReference>
<dbReference type="InterPro" id="IPR005225">
    <property type="entry name" value="Small_GTP-bd"/>
</dbReference>
<dbReference type="InterPro" id="IPR020849">
    <property type="entry name" value="Small_GTPase_Ras-type"/>
</dbReference>
<evidence type="ECO:0000256" key="2">
    <source>
        <dbReference type="ARBA" id="ARBA00023134"/>
    </source>
</evidence>
<dbReference type="PROSITE" id="PS51419">
    <property type="entry name" value="RAB"/>
    <property type="match status" value="1"/>
</dbReference>
<dbReference type="InterPro" id="IPR001806">
    <property type="entry name" value="Small_GTPase"/>
</dbReference>
<sequence length="238" mass="27285">MDNNLSDKMLMKQLSPRSLKRLKENGASNKQNQQKEQKTYKVVVIGDCEVGKSALTMQYVSNVFLDFHDPTIEDFFQTQTVVDGESGIVDILDTAGQDGSQTTMNEQYLRQGGQAYIGVYSITSLPSYNRLRKQIQTLKRLRANERIPLIIVANKLDLFNDRVVSTMDGIALAREFDCPFYEASAANRINVEDAFNGLIRQVRKMENDIMFECENLKKPKLKRFRKYVCKKIQSHIVI</sequence>
<keyword evidence="4" id="KW-1185">Reference proteome</keyword>
<dbReference type="GO" id="GO:0003924">
    <property type="term" value="F:GTPase activity"/>
    <property type="evidence" value="ECO:0007669"/>
    <property type="project" value="InterPro"/>
</dbReference>
<dbReference type="EnsemblMetazoa" id="CLYHEMT019362.1">
    <property type="protein sequence ID" value="CLYHEMP019362.1"/>
    <property type="gene ID" value="CLYHEMG019362"/>
</dbReference>
<name>A0A7M5X810_9CNID</name>
<proteinExistence type="predicted"/>
<evidence type="ECO:0000256" key="1">
    <source>
        <dbReference type="ARBA" id="ARBA00022741"/>
    </source>
</evidence>
<dbReference type="CDD" id="cd00876">
    <property type="entry name" value="Ras"/>
    <property type="match status" value="1"/>
</dbReference>
<dbReference type="OrthoDB" id="5976022at2759"/>
<evidence type="ECO:0000313" key="3">
    <source>
        <dbReference type="EnsemblMetazoa" id="CLYHEMP019362.1"/>
    </source>
</evidence>
<protein>
    <submittedName>
        <fullName evidence="3">Uncharacterized protein</fullName>
    </submittedName>
</protein>